<evidence type="ECO:0000256" key="2">
    <source>
        <dbReference type="ARBA" id="ARBA00022670"/>
    </source>
</evidence>
<dbReference type="SUPFAM" id="SSF118010">
    <property type="entry name" value="TM1457-like"/>
    <property type="match status" value="1"/>
</dbReference>
<dbReference type="GO" id="GO:0042254">
    <property type="term" value="P:ribosome biogenesis"/>
    <property type="evidence" value="ECO:0007669"/>
    <property type="project" value="UniProtKB-KW"/>
</dbReference>
<comment type="similarity">
    <text evidence="5">Belongs to the Prp family.</text>
</comment>
<dbReference type="PANTHER" id="PTHR39178:SF1">
    <property type="entry name" value="RIBOSOMAL-PROCESSING CYSTEINE PROTEASE PRP"/>
    <property type="match status" value="1"/>
</dbReference>
<reference evidence="7" key="2">
    <citation type="journal article" date="2021" name="Sci. Rep.">
        <title>The distribution of antibiotic resistance genes in chicken gut microbiota commensals.</title>
        <authorList>
            <person name="Juricova H."/>
            <person name="Matiasovicova J."/>
            <person name="Kubasova T."/>
            <person name="Cejkova D."/>
            <person name="Rychlik I."/>
        </authorList>
    </citation>
    <scope>NUCLEOTIDE SEQUENCE</scope>
    <source>
        <strain evidence="7">An559</strain>
    </source>
</reference>
<dbReference type="Proteomes" id="UP000774750">
    <property type="component" value="Unassembled WGS sequence"/>
</dbReference>
<dbReference type="InterPro" id="IPR007422">
    <property type="entry name" value="Peptidase_Prp"/>
</dbReference>
<evidence type="ECO:0000313" key="8">
    <source>
        <dbReference type="Proteomes" id="UP000774750"/>
    </source>
</evidence>
<keyword evidence="8" id="KW-1185">Reference proteome</keyword>
<dbReference type="Pfam" id="PF04327">
    <property type="entry name" value="Peptidase_Prp"/>
    <property type="match status" value="1"/>
</dbReference>
<gene>
    <name evidence="7" type="ORF">H6A12_07260</name>
</gene>
<organism evidence="7 8">
    <name type="scientific">Merdimmobilis hominis</name>
    <dbReference type="NCBI Taxonomy" id="2897707"/>
    <lineage>
        <taxon>Bacteria</taxon>
        <taxon>Bacillati</taxon>
        <taxon>Bacillota</taxon>
        <taxon>Clostridia</taxon>
        <taxon>Eubacteriales</taxon>
        <taxon>Oscillospiraceae</taxon>
        <taxon>Merdimmobilis</taxon>
    </lineage>
</organism>
<dbReference type="PANTHER" id="PTHR39178">
    <property type="entry name" value="HYPOTHETICAL RIBOSOME-ASSOCIATED PROTEIN"/>
    <property type="match status" value="1"/>
</dbReference>
<comment type="caution">
    <text evidence="7">The sequence shown here is derived from an EMBL/GenBank/DDBJ whole genome shotgun (WGS) entry which is preliminary data.</text>
</comment>
<dbReference type="GO" id="GO:0006508">
    <property type="term" value="P:proteolysis"/>
    <property type="evidence" value="ECO:0007669"/>
    <property type="project" value="UniProtKB-KW"/>
</dbReference>
<keyword evidence="2 7" id="KW-0645">Protease</keyword>
<dbReference type="GO" id="GO:0008234">
    <property type="term" value="F:cysteine-type peptidase activity"/>
    <property type="evidence" value="ECO:0007669"/>
    <property type="project" value="UniProtKB-KW"/>
</dbReference>
<reference evidence="7" key="1">
    <citation type="submission" date="2020-08" db="EMBL/GenBank/DDBJ databases">
        <authorList>
            <person name="Cejkova D."/>
            <person name="Kubasova T."/>
            <person name="Jahodarova E."/>
            <person name="Rychlik I."/>
        </authorList>
    </citation>
    <scope>NUCLEOTIDE SEQUENCE</scope>
    <source>
        <strain evidence="7">An559</strain>
    </source>
</reference>
<dbReference type="Gene3D" id="3.30.70.1490">
    <property type="entry name" value="Cysteine protease Prp"/>
    <property type="match status" value="1"/>
</dbReference>
<sequence>MITAEFFLQGERFSGVSVRGHAGYAAYGHDVVCASVTSAVELVANGITEILKIPASVGAFENEVRIDLPDDLPVEAEQFLKALRLHLELLKQDYPENLRLTDTEV</sequence>
<keyword evidence="4" id="KW-0788">Thiol protease</keyword>
<evidence type="ECO:0000256" key="5">
    <source>
        <dbReference type="ARBA" id="ARBA00044503"/>
    </source>
</evidence>
<name>A0A938X7L5_9FIRM</name>
<keyword evidence="1" id="KW-0690">Ribosome biogenesis</keyword>
<evidence type="ECO:0000256" key="3">
    <source>
        <dbReference type="ARBA" id="ARBA00022801"/>
    </source>
</evidence>
<dbReference type="EMBL" id="JACJKY010000009">
    <property type="protein sequence ID" value="MBM6920947.1"/>
    <property type="molecule type" value="Genomic_DNA"/>
</dbReference>
<evidence type="ECO:0000256" key="1">
    <source>
        <dbReference type="ARBA" id="ARBA00022517"/>
    </source>
</evidence>
<dbReference type="CDD" id="cd16332">
    <property type="entry name" value="Prp-like"/>
    <property type="match status" value="1"/>
</dbReference>
<evidence type="ECO:0000256" key="6">
    <source>
        <dbReference type="ARBA" id="ARBA00044538"/>
    </source>
</evidence>
<proteinExistence type="inferred from homology"/>
<evidence type="ECO:0000256" key="4">
    <source>
        <dbReference type="ARBA" id="ARBA00022807"/>
    </source>
</evidence>
<dbReference type="InterPro" id="IPR036764">
    <property type="entry name" value="Peptidase_Prp_sf"/>
</dbReference>
<dbReference type="AlphaFoldDB" id="A0A938X7L5"/>
<evidence type="ECO:0000313" key="7">
    <source>
        <dbReference type="EMBL" id="MBM6920947.1"/>
    </source>
</evidence>
<dbReference type="RefSeq" id="WP_204446408.1">
    <property type="nucleotide sequence ID" value="NZ_JACJKY010000009.1"/>
</dbReference>
<protein>
    <recommendedName>
        <fullName evidence="6">Ribosomal processing cysteine protease Prp</fullName>
    </recommendedName>
</protein>
<accession>A0A938X7L5</accession>
<keyword evidence="3" id="KW-0378">Hydrolase</keyword>